<reference evidence="1" key="1">
    <citation type="journal article" date="2020" name="Stud. Mycol.">
        <title>101 Dothideomycetes genomes: a test case for predicting lifestyles and emergence of pathogens.</title>
        <authorList>
            <person name="Haridas S."/>
            <person name="Albert R."/>
            <person name="Binder M."/>
            <person name="Bloem J."/>
            <person name="Labutti K."/>
            <person name="Salamov A."/>
            <person name="Andreopoulos B."/>
            <person name="Baker S."/>
            <person name="Barry K."/>
            <person name="Bills G."/>
            <person name="Bluhm B."/>
            <person name="Cannon C."/>
            <person name="Castanera R."/>
            <person name="Culley D."/>
            <person name="Daum C."/>
            <person name="Ezra D."/>
            <person name="Gonzalez J."/>
            <person name="Henrissat B."/>
            <person name="Kuo A."/>
            <person name="Liang C."/>
            <person name="Lipzen A."/>
            <person name="Lutzoni F."/>
            <person name="Magnuson J."/>
            <person name="Mondo S."/>
            <person name="Nolan M."/>
            <person name="Ohm R."/>
            <person name="Pangilinan J."/>
            <person name="Park H.-J."/>
            <person name="Ramirez L."/>
            <person name="Alfaro M."/>
            <person name="Sun H."/>
            <person name="Tritt A."/>
            <person name="Yoshinaga Y."/>
            <person name="Zwiers L.-H."/>
            <person name="Turgeon B."/>
            <person name="Goodwin S."/>
            <person name="Spatafora J."/>
            <person name="Crous P."/>
            <person name="Grigoriev I."/>
        </authorList>
    </citation>
    <scope>NUCLEOTIDE SEQUENCE</scope>
    <source>
        <strain evidence="1">CBS 123094</strain>
    </source>
</reference>
<accession>A0A6A5W0P4</accession>
<evidence type="ECO:0000313" key="1">
    <source>
        <dbReference type="EMBL" id="KAF1995502.1"/>
    </source>
</evidence>
<feature type="non-terminal residue" evidence="1">
    <location>
        <position position="1"/>
    </location>
</feature>
<keyword evidence="2" id="KW-1185">Reference proteome</keyword>
<name>A0A6A5W0P4_9PLEO</name>
<organism evidence="1 2">
    <name type="scientific">Amniculicola lignicola CBS 123094</name>
    <dbReference type="NCBI Taxonomy" id="1392246"/>
    <lineage>
        <taxon>Eukaryota</taxon>
        <taxon>Fungi</taxon>
        <taxon>Dikarya</taxon>
        <taxon>Ascomycota</taxon>
        <taxon>Pezizomycotina</taxon>
        <taxon>Dothideomycetes</taxon>
        <taxon>Pleosporomycetidae</taxon>
        <taxon>Pleosporales</taxon>
        <taxon>Amniculicolaceae</taxon>
        <taxon>Amniculicola</taxon>
    </lineage>
</organism>
<sequence>LSRTYISLTIYKIFYKGYNLSKISLISYLLIYLSSISRNFKVSNPKDRINRVSSFLCIGDYYNNILFFIIRD</sequence>
<evidence type="ECO:0000313" key="2">
    <source>
        <dbReference type="Proteomes" id="UP000799779"/>
    </source>
</evidence>
<dbReference type="Proteomes" id="UP000799779">
    <property type="component" value="Unassembled WGS sequence"/>
</dbReference>
<dbReference type="EMBL" id="ML977638">
    <property type="protein sequence ID" value="KAF1995502.1"/>
    <property type="molecule type" value="Genomic_DNA"/>
</dbReference>
<protein>
    <submittedName>
        <fullName evidence="1">Uncharacterized protein</fullName>
    </submittedName>
</protein>
<proteinExistence type="predicted"/>
<gene>
    <name evidence="1" type="ORF">P154DRAFT_445426</name>
</gene>
<dbReference type="AlphaFoldDB" id="A0A6A5W0P4"/>